<comment type="similarity">
    <text evidence="2">Belongs to the major facilitator superfamily.</text>
</comment>
<evidence type="ECO:0000256" key="3">
    <source>
        <dbReference type="ARBA" id="ARBA00022448"/>
    </source>
</evidence>
<dbReference type="SUPFAM" id="SSF103473">
    <property type="entry name" value="MFS general substrate transporter"/>
    <property type="match status" value="1"/>
</dbReference>
<evidence type="ECO:0000256" key="6">
    <source>
        <dbReference type="ARBA" id="ARBA00023136"/>
    </source>
</evidence>
<gene>
    <name evidence="10" type="ORF">TPSB3V08_LOCUS1735</name>
</gene>
<evidence type="ECO:0000256" key="8">
    <source>
        <dbReference type="SAM" id="MobiDB-lite"/>
    </source>
</evidence>
<organism evidence="10">
    <name type="scientific">Timema poppense</name>
    <name type="common">Walking stick</name>
    <dbReference type="NCBI Taxonomy" id="170557"/>
    <lineage>
        <taxon>Eukaryota</taxon>
        <taxon>Metazoa</taxon>
        <taxon>Ecdysozoa</taxon>
        <taxon>Arthropoda</taxon>
        <taxon>Hexapoda</taxon>
        <taxon>Insecta</taxon>
        <taxon>Pterygota</taxon>
        <taxon>Neoptera</taxon>
        <taxon>Polyneoptera</taxon>
        <taxon>Phasmatodea</taxon>
        <taxon>Timematodea</taxon>
        <taxon>Timematoidea</taxon>
        <taxon>Timematidae</taxon>
        <taxon>Timema</taxon>
    </lineage>
</organism>
<evidence type="ECO:0000256" key="4">
    <source>
        <dbReference type="ARBA" id="ARBA00022692"/>
    </source>
</evidence>
<feature type="transmembrane region" description="Helical" evidence="9">
    <location>
        <begin position="95"/>
        <end position="116"/>
    </location>
</feature>
<evidence type="ECO:0000256" key="7">
    <source>
        <dbReference type="ARBA" id="ARBA00023228"/>
    </source>
</evidence>
<keyword evidence="7" id="KW-0458">Lysosome</keyword>
<feature type="region of interest" description="Disordered" evidence="8">
    <location>
        <begin position="1"/>
        <end position="60"/>
    </location>
</feature>
<dbReference type="PANTHER" id="PTHR23512">
    <property type="entry name" value="MAJOR FACILITATOR SUPERFAMILY DOMAIN-CONTAINING PROTEIN 1"/>
    <property type="match status" value="1"/>
</dbReference>
<evidence type="ECO:0000256" key="2">
    <source>
        <dbReference type="ARBA" id="ARBA00008335"/>
    </source>
</evidence>
<keyword evidence="6 9" id="KW-0472">Membrane</keyword>
<dbReference type="InterPro" id="IPR052187">
    <property type="entry name" value="MFSD1"/>
</dbReference>
<keyword evidence="4 9" id="KW-0812">Transmembrane</keyword>
<reference evidence="10" key="1">
    <citation type="submission" date="2020-11" db="EMBL/GenBank/DDBJ databases">
        <authorList>
            <person name="Tran Van P."/>
        </authorList>
    </citation>
    <scope>NUCLEOTIDE SEQUENCE</scope>
</reference>
<dbReference type="AlphaFoldDB" id="A0A7R9CNU6"/>
<sequence length="118" mass="13138">MARVKTWGESSGTLGGAEQSNPENGEDTGADNRRLWKKKHDGPFDHPEGSHTHHSKGIQEGGDIGMFSSYFCYDNPGALQDNFISDLGLTTSEFVYLYSWYSWPNVVLCFVGGFLIDR</sequence>
<name>A0A7R9CNU6_TIMPO</name>
<evidence type="ECO:0000256" key="9">
    <source>
        <dbReference type="SAM" id="Phobius"/>
    </source>
</evidence>
<dbReference type="InterPro" id="IPR036259">
    <property type="entry name" value="MFS_trans_sf"/>
</dbReference>
<feature type="compositionally biased region" description="Basic and acidic residues" evidence="8">
    <location>
        <begin position="41"/>
        <end position="51"/>
    </location>
</feature>
<feature type="compositionally biased region" description="Polar residues" evidence="8">
    <location>
        <begin position="8"/>
        <end position="23"/>
    </location>
</feature>
<dbReference type="PANTHER" id="PTHR23512:SF3">
    <property type="entry name" value="MAJOR FACILITATOR SUPERFAMILY DOMAIN-CONTAINING PROTEIN 1"/>
    <property type="match status" value="1"/>
</dbReference>
<protein>
    <submittedName>
        <fullName evidence="10">Uncharacterized protein</fullName>
    </submittedName>
</protein>
<evidence type="ECO:0000313" key="10">
    <source>
        <dbReference type="EMBL" id="CAD7398506.1"/>
    </source>
</evidence>
<keyword evidence="3" id="KW-0813">Transport</keyword>
<proteinExistence type="inferred from homology"/>
<evidence type="ECO:0000256" key="5">
    <source>
        <dbReference type="ARBA" id="ARBA00022989"/>
    </source>
</evidence>
<evidence type="ECO:0000256" key="1">
    <source>
        <dbReference type="ARBA" id="ARBA00004155"/>
    </source>
</evidence>
<dbReference type="GO" id="GO:0005765">
    <property type="term" value="C:lysosomal membrane"/>
    <property type="evidence" value="ECO:0007669"/>
    <property type="project" value="UniProtKB-SubCell"/>
</dbReference>
<comment type="subcellular location">
    <subcellularLocation>
        <location evidence="1">Lysosome membrane</location>
        <topology evidence="1">Multi-pass membrane protein</topology>
    </subcellularLocation>
</comment>
<keyword evidence="5 9" id="KW-1133">Transmembrane helix</keyword>
<dbReference type="EMBL" id="OD000626">
    <property type="protein sequence ID" value="CAD7398506.1"/>
    <property type="molecule type" value="Genomic_DNA"/>
</dbReference>
<accession>A0A7R9CNU6</accession>